<dbReference type="GO" id="GO:0007155">
    <property type="term" value="P:cell adhesion"/>
    <property type="evidence" value="ECO:0007669"/>
    <property type="project" value="UniProtKB-KW"/>
</dbReference>
<dbReference type="InterPro" id="IPR007007">
    <property type="entry name" value="Ninjurin"/>
</dbReference>
<dbReference type="GO" id="GO:0016020">
    <property type="term" value="C:membrane"/>
    <property type="evidence" value="ECO:0007669"/>
    <property type="project" value="UniProtKB-SubCell"/>
</dbReference>
<protein>
    <recommendedName>
        <fullName evidence="11">Ninjurin</fullName>
    </recommendedName>
</protein>
<dbReference type="Proteomes" id="UP000494256">
    <property type="component" value="Unassembled WGS sequence"/>
</dbReference>
<evidence type="ECO:0000256" key="1">
    <source>
        <dbReference type="ARBA" id="ARBA00004141"/>
    </source>
</evidence>
<sequence length="351" mass="38276">MATDEVKLEIVNENNKGSDQHLDDEIDRIFGKPPLPNFSTNGFLNNLQNDGIHLNGNNKIGENDSEKAKQPLLEPPLGKQLPPLADRMNGNNKIGENDSEKAKQPLLEPPLGKQLPPLAGPEIDDLDGDPPKDATPYPGIDDGLLEHSDKKPEISDHDDGEHDTEHDSGDEHHTFKASNDGIGTDGNLPWEHDEPDYPYDTNGLGTRFGVDDRAISPVPGVIPDVNTYQQKKNLAQGMMDLALLSANANQLRYVLESSTSHPYYYSSVTFISLSVIIQILVGVGLIMNSRYDVNVHKEICKADKINNMTVLGIFLITIVNVFITSFSVATPTVSVMPAVAQSVPLIANSST</sequence>
<evidence type="ECO:0000313" key="10">
    <source>
        <dbReference type="Proteomes" id="UP000494256"/>
    </source>
</evidence>
<name>A0A8S1BC56_ARCPL</name>
<dbReference type="GO" id="GO:0042246">
    <property type="term" value="P:tissue regeneration"/>
    <property type="evidence" value="ECO:0007669"/>
    <property type="project" value="InterPro"/>
</dbReference>
<dbReference type="Pfam" id="PF04923">
    <property type="entry name" value="Ninjurin"/>
    <property type="match status" value="1"/>
</dbReference>
<feature type="transmembrane region" description="Helical" evidence="8">
    <location>
        <begin position="263"/>
        <end position="287"/>
    </location>
</feature>
<evidence type="ECO:0000256" key="8">
    <source>
        <dbReference type="SAM" id="Phobius"/>
    </source>
</evidence>
<dbReference type="PANTHER" id="PTHR12316:SF20">
    <property type="entry name" value="NINJURIN-A"/>
    <property type="match status" value="1"/>
</dbReference>
<feature type="compositionally biased region" description="Basic and acidic residues" evidence="7">
    <location>
        <begin position="144"/>
        <end position="174"/>
    </location>
</feature>
<feature type="region of interest" description="Disordered" evidence="7">
    <location>
        <begin position="41"/>
        <end position="199"/>
    </location>
</feature>
<keyword evidence="3 8" id="KW-0812">Transmembrane</keyword>
<keyword evidence="4" id="KW-0130">Cell adhesion</keyword>
<evidence type="ECO:0000256" key="6">
    <source>
        <dbReference type="ARBA" id="ARBA00023136"/>
    </source>
</evidence>
<feature type="compositionally biased region" description="Polar residues" evidence="7">
    <location>
        <begin position="41"/>
        <end position="60"/>
    </location>
</feature>
<evidence type="ECO:0000256" key="5">
    <source>
        <dbReference type="ARBA" id="ARBA00022989"/>
    </source>
</evidence>
<gene>
    <name evidence="9" type="ORF">APLA_LOCUS15545</name>
</gene>
<dbReference type="AlphaFoldDB" id="A0A8S1BC56"/>
<evidence type="ECO:0000313" key="9">
    <source>
        <dbReference type="EMBL" id="CAB3256017.1"/>
    </source>
</evidence>
<keyword evidence="6 8" id="KW-0472">Membrane</keyword>
<comment type="caution">
    <text evidence="9">The sequence shown here is derived from an EMBL/GenBank/DDBJ whole genome shotgun (WGS) entry which is preliminary data.</text>
</comment>
<dbReference type="PANTHER" id="PTHR12316">
    <property type="entry name" value="NINJURIN-RELATED"/>
    <property type="match status" value="1"/>
</dbReference>
<evidence type="ECO:0000256" key="3">
    <source>
        <dbReference type="ARBA" id="ARBA00022692"/>
    </source>
</evidence>
<reference evidence="9 10" key="1">
    <citation type="submission" date="2020-04" db="EMBL/GenBank/DDBJ databases">
        <authorList>
            <person name="Wallbank WR R."/>
            <person name="Pardo Diaz C."/>
            <person name="Kozak K."/>
            <person name="Martin S."/>
            <person name="Jiggins C."/>
            <person name="Moest M."/>
            <person name="Warren A I."/>
            <person name="Byers J.R.P. K."/>
            <person name="Montejo-Kovacevich G."/>
            <person name="Yen C E."/>
        </authorList>
    </citation>
    <scope>NUCLEOTIDE SEQUENCE [LARGE SCALE GENOMIC DNA]</scope>
</reference>
<keyword evidence="5 8" id="KW-1133">Transmembrane helix</keyword>
<proteinExistence type="inferred from homology"/>
<dbReference type="EMBL" id="CADEBD010000443">
    <property type="protein sequence ID" value="CAB3256017.1"/>
    <property type="molecule type" value="Genomic_DNA"/>
</dbReference>
<evidence type="ECO:0000256" key="2">
    <source>
        <dbReference type="ARBA" id="ARBA00008141"/>
    </source>
</evidence>
<comment type="subcellular location">
    <subcellularLocation>
        <location evidence="1">Membrane</location>
        <topology evidence="1">Multi-pass membrane protein</topology>
    </subcellularLocation>
</comment>
<comment type="similarity">
    <text evidence="2">Belongs to the ninjurin family.</text>
</comment>
<accession>A0A8S1BC56</accession>
<evidence type="ECO:0000256" key="4">
    <source>
        <dbReference type="ARBA" id="ARBA00022889"/>
    </source>
</evidence>
<evidence type="ECO:0000256" key="7">
    <source>
        <dbReference type="SAM" id="MobiDB-lite"/>
    </source>
</evidence>
<feature type="transmembrane region" description="Helical" evidence="8">
    <location>
        <begin position="308"/>
        <end position="329"/>
    </location>
</feature>
<evidence type="ECO:0008006" key="11">
    <source>
        <dbReference type="Google" id="ProtNLM"/>
    </source>
</evidence>
<organism evidence="9 10">
    <name type="scientific">Arctia plantaginis</name>
    <name type="common">Wood tiger moth</name>
    <name type="synonym">Phalaena plantaginis</name>
    <dbReference type="NCBI Taxonomy" id="874455"/>
    <lineage>
        <taxon>Eukaryota</taxon>
        <taxon>Metazoa</taxon>
        <taxon>Ecdysozoa</taxon>
        <taxon>Arthropoda</taxon>
        <taxon>Hexapoda</taxon>
        <taxon>Insecta</taxon>
        <taxon>Pterygota</taxon>
        <taxon>Neoptera</taxon>
        <taxon>Endopterygota</taxon>
        <taxon>Lepidoptera</taxon>
        <taxon>Glossata</taxon>
        <taxon>Ditrysia</taxon>
        <taxon>Noctuoidea</taxon>
        <taxon>Erebidae</taxon>
        <taxon>Arctiinae</taxon>
        <taxon>Arctia</taxon>
    </lineage>
</organism>